<dbReference type="PANTHER" id="PTHR47545">
    <property type="entry name" value="MULTIFUNCTIONAL CCA PROTEIN"/>
    <property type="match status" value="1"/>
</dbReference>
<dbReference type="SUPFAM" id="SSF81891">
    <property type="entry name" value="Poly A polymerase C-terminal region-like"/>
    <property type="match status" value="1"/>
</dbReference>
<keyword evidence="4" id="KW-0548">Nucleotidyltransferase</keyword>
<dbReference type="RefSeq" id="WP_372824704.1">
    <property type="nucleotide sequence ID" value="NZ_JARRIG010000007.1"/>
</dbReference>
<evidence type="ECO:0000256" key="5">
    <source>
        <dbReference type="ARBA" id="ARBA00022723"/>
    </source>
</evidence>
<dbReference type="Pfam" id="PF01966">
    <property type="entry name" value="HD"/>
    <property type="match status" value="1"/>
</dbReference>
<feature type="domain" description="HD" evidence="12">
    <location>
        <begin position="190"/>
        <end position="292"/>
    </location>
</feature>
<dbReference type="InterPro" id="IPR003607">
    <property type="entry name" value="HD/PDEase_dom"/>
</dbReference>
<protein>
    <submittedName>
        <fullName evidence="13">HD domain-containing protein</fullName>
    </submittedName>
</protein>
<reference evidence="13 14" key="1">
    <citation type="submission" date="2023-03" db="EMBL/GenBank/DDBJ databases">
        <title>Speciation in Pyrococcus: adaptation to high temperature as a mechanism.</title>
        <authorList>
            <person name="Gu J."/>
        </authorList>
    </citation>
    <scope>NUCLEOTIDE SEQUENCE [LARGE SCALE GENOMIC DNA]</scope>
    <source>
        <strain evidence="13 14">LMOA34</strain>
    </source>
</reference>
<dbReference type="InterPro" id="IPR050124">
    <property type="entry name" value="tRNA_CCA-adding_enzyme"/>
</dbReference>
<dbReference type="Gene3D" id="3.30.460.10">
    <property type="entry name" value="Beta Polymerase, domain 2"/>
    <property type="match status" value="1"/>
</dbReference>
<organism evidence="13 14">
    <name type="scientific">Pyrococcus kukulkanii</name>
    <dbReference type="NCBI Taxonomy" id="1609559"/>
    <lineage>
        <taxon>Archaea</taxon>
        <taxon>Methanobacteriati</taxon>
        <taxon>Methanobacteriota</taxon>
        <taxon>Thermococci</taxon>
        <taxon>Thermococcales</taxon>
        <taxon>Thermococcaceae</taxon>
        <taxon>Pyrococcus</taxon>
    </lineage>
</organism>
<dbReference type="SMART" id="SM00471">
    <property type="entry name" value="HDc"/>
    <property type="match status" value="1"/>
</dbReference>
<dbReference type="Pfam" id="PF01743">
    <property type="entry name" value="PolyA_pol"/>
    <property type="match status" value="1"/>
</dbReference>
<evidence type="ECO:0000256" key="4">
    <source>
        <dbReference type="ARBA" id="ARBA00022695"/>
    </source>
</evidence>
<keyword evidence="10" id="KW-0694">RNA-binding</keyword>
<dbReference type="Proteomes" id="UP001571980">
    <property type="component" value="Unassembled WGS sequence"/>
</dbReference>
<dbReference type="SUPFAM" id="SSF81301">
    <property type="entry name" value="Nucleotidyltransferase"/>
    <property type="match status" value="1"/>
</dbReference>
<gene>
    <name evidence="13" type="ORF">P8X34_10925</name>
</gene>
<accession>A0ABV4T9D7</accession>
<name>A0ABV4T9D7_9EURY</name>
<keyword evidence="3" id="KW-0819">tRNA processing</keyword>
<evidence type="ECO:0000259" key="12">
    <source>
        <dbReference type="PROSITE" id="PS51831"/>
    </source>
</evidence>
<dbReference type="InterPro" id="IPR006674">
    <property type="entry name" value="HD_domain"/>
</dbReference>
<dbReference type="Pfam" id="PF12627">
    <property type="entry name" value="PolyA_pol_RNAbd"/>
    <property type="match status" value="1"/>
</dbReference>
<dbReference type="InterPro" id="IPR002646">
    <property type="entry name" value="PolA_pol_head_dom"/>
</dbReference>
<feature type="region of interest" description="Disordered" evidence="11">
    <location>
        <begin position="400"/>
        <end position="421"/>
    </location>
</feature>
<keyword evidence="8" id="KW-0067">ATP-binding</keyword>
<evidence type="ECO:0000256" key="10">
    <source>
        <dbReference type="ARBA" id="ARBA00022884"/>
    </source>
</evidence>
<dbReference type="InterPro" id="IPR043519">
    <property type="entry name" value="NT_sf"/>
</dbReference>
<evidence type="ECO:0000313" key="13">
    <source>
        <dbReference type="EMBL" id="MFA4805239.1"/>
    </source>
</evidence>
<comment type="cofactor">
    <cofactor evidence="1">
        <name>Mg(2+)</name>
        <dbReference type="ChEBI" id="CHEBI:18420"/>
    </cofactor>
</comment>
<keyword evidence="5" id="KW-0479">Metal-binding</keyword>
<evidence type="ECO:0000256" key="11">
    <source>
        <dbReference type="SAM" id="MobiDB-lite"/>
    </source>
</evidence>
<keyword evidence="2" id="KW-0808">Transferase</keyword>
<evidence type="ECO:0000256" key="8">
    <source>
        <dbReference type="ARBA" id="ARBA00022840"/>
    </source>
</evidence>
<proteinExistence type="predicted"/>
<evidence type="ECO:0000313" key="14">
    <source>
        <dbReference type="Proteomes" id="UP001571980"/>
    </source>
</evidence>
<keyword evidence="7" id="KW-0692">RNA repair</keyword>
<comment type="caution">
    <text evidence="13">The sequence shown here is derived from an EMBL/GenBank/DDBJ whole genome shotgun (WGS) entry which is preliminary data.</text>
</comment>
<dbReference type="InterPro" id="IPR006675">
    <property type="entry name" value="HDIG_dom"/>
</dbReference>
<keyword evidence="9" id="KW-0460">Magnesium</keyword>
<evidence type="ECO:0000256" key="2">
    <source>
        <dbReference type="ARBA" id="ARBA00022679"/>
    </source>
</evidence>
<dbReference type="NCBIfam" id="TIGR00277">
    <property type="entry name" value="HDIG"/>
    <property type="match status" value="1"/>
</dbReference>
<dbReference type="CDD" id="cd00077">
    <property type="entry name" value="HDc"/>
    <property type="match status" value="1"/>
</dbReference>
<evidence type="ECO:0000256" key="3">
    <source>
        <dbReference type="ARBA" id="ARBA00022694"/>
    </source>
</evidence>
<dbReference type="EMBL" id="JARRIG010000007">
    <property type="protein sequence ID" value="MFA4805239.1"/>
    <property type="molecule type" value="Genomic_DNA"/>
</dbReference>
<evidence type="ECO:0000256" key="9">
    <source>
        <dbReference type="ARBA" id="ARBA00022842"/>
    </source>
</evidence>
<evidence type="ECO:0000256" key="1">
    <source>
        <dbReference type="ARBA" id="ARBA00001946"/>
    </source>
</evidence>
<keyword evidence="14" id="KW-1185">Reference proteome</keyword>
<evidence type="ECO:0000256" key="7">
    <source>
        <dbReference type="ARBA" id="ARBA00022800"/>
    </source>
</evidence>
<dbReference type="Gene3D" id="1.10.246.80">
    <property type="match status" value="1"/>
</dbReference>
<sequence length="421" mass="48785">MIPTGLDFGTVTIMMPTEKGTIPVEHTTFRRELYKDDRHPEVTFTKSIEEDLMRRDFTINAMAMDSRGNIIDPYGGLEDIKKGIIRAVGDPQERFREDPLRIMRMARFASRYDFNIDEDTFRAAKEMVKEMPKRVAVERVMQELLKGIKQSKKPSRYFEILKDVGVLDIYMPELKGMIGVEQDRTHYGDVWEHTMSVVDNARRMTDDEVVLMAALLHDVGKPRTRKFKKDGQPIFPGHPEVGAEMARKILKRLRFSNKFIDDVATLVKHHDLTMHNNKKVILRKLADLTSGGKRPEMLDKLEILVKADALAHREEYARIFIKDAEEKLRKIRQWMKEYPLDRRQLAINGKDLLKAGVDQYKIGKIMDKLLEEVWEDRLKNDKEELMRRALQLAKSMGALKGSGKTEITGEEKQRGHNGYSA</sequence>
<dbReference type="PROSITE" id="PS51831">
    <property type="entry name" value="HD"/>
    <property type="match status" value="1"/>
</dbReference>
<dbReference type="PANTHER" id="PTHR47545:SF1">
    <property type="entry name" value="MULTIFUNCTIONAL CCA PROTEIN"/>
    <property type="match status" value="1"/>
</dbReference>
<evidence type="ECO:0000256" key="6">
    <source>
        <dbReference type="ARBA" id="ARBA00022741"/>
    </source>
</evidence>
<dbReference type="InterPro" id="IPR032828">
    <property type="entry name" value="PolyA_RNA-bd"/>
</dbReference>
<keyword evidence="6" id="KW-0547">Nucleotide-binding</keyword>
<dbReference type="Gene3D" id="1.10.3090.10">
    <property type="entry name" value="cca-adding enzyme, domain 2"/>
    <property type="match status" value="1"/>
</dbReference>